<comment type="caution">
    <text evidence="1">The sequence shown here is derived from an EMBL/GenBank/DDBJ whole genome shotgun (WGS) entry which is preliminary data.</text>
</comment>
<gene>
    <name evidence="1" type="ORF">RICGR_1473</name>
</gene>
<name>A8PQB6_9COXI</name>
<protein>
    <submittedName>
        <fullName evidence="1">Uncharacterized protein</fullName>
    </submittedName>
</protein>
<dbReference type="EMBL" id="AAQJ02000001">
    <property type="protein sequence ID" value="EDP46742.1"/>
    <property type="molecule type" value="Genomic_DNA"/>
</dbReference>
<sequence length="48" mass="5815">MRVLLFFFTVYRKSTIIPLSIRLCLRMLILDSLGLIRSLCFYHNYNLF</sequence>
<organism evidence="1 2">
    <name type="scientific">Rickettsiella grylli</name>
    <dbReference type="NCBI Taxonomy" id="59196"/>
    <lineage>
        <taxon>Bacteria</taxon>
        <taxon>Pseudomonadati</taxon>
        <taxon>Pseudomonadota</taxon>
        <taxon>Gammaproteobacteria</taxon>
        <taxon>Legionellales</taxon>
        <taxon>Coxiellaceae</taxon>
        <taxon>Rickettsiella</taxon>
    </lineage>
</organism>
<dbReference type="AlphaFoldDB" id="A8PQB6"/>
<reference evidence="1" key="2">
    <citation type="submission" date="2007-10" db="EMBL/GenBank/DDBJ databases">
        <authorList>
            <person name="Myers G.S."/>
        </authorList>
    </citation>
    <scope>NUCLEOTIDE SEQUENCE [LARGE SCALE GENOMIC DNA]</scope>
</reference>
<evidence type="ECO:0000313" key="2">
    <source>
        <dbReference type="Proteomes" id="UP000054075"/>
    </source>
</evidence>
<keyword evidence="2" id="KW-1185">Reference proteome</keyword>
<proteinExistence type="predicted"/>
<dbReference type="Proteomes" id="UP000054075">
    <property type="component" value="Unassembled WGS sequence"/>
</dbReference>
<reference evidence="1" key="1">
    <citation type="submission" date="2006-04" db="EMBL/GenBank/DDBJ databases">
        <authorList>
            <person name="Seshadri R."/>
            <person name="Federici B.A."/>
        </authorList>
    </citation>
    <scope>NUCLEOTIDE SEQUENCE [LARGE SCALE GENOMIC DNA]</scope>
</reference>
<evidence type="ECO:0000313" key="1">
    <source>
        <dbReference type="EMBL" id="EDP46742.1"/>
    </source>
</evidence>
<accession>A8PQB6</accession>
<dbReference type="STRING" id="59196.RICGR_1473"/>